<name>A0A3B0ZE37_9ZZZZ</name>
<accession>A0A3B0ZE37</accession>
<evidence type="ECO:0000313" key="1">
    <source>
        <dbReference type="EMBL" id="VAW85707.1"/>
    </source>
</evidence>
<reference evidence="1" key="1">
    <citation type="submission" date="2018-06" db="EMBL/GenBank/DDBJ databases">
        <authorList>
            <person name="Zhirakovskaya E."/>
        </authorList>
    </citation>
    <scope>NUCLEOTIDE SEQUENCE</scope>
</reference>
<gene>
    <name evidence="1" type="ORF">MNBD_GAMMA18-619</name>
</gene>
<sequence length="277" mass="31143">MIARILFVMVLGFFCFSAAAASETEEKKVLEALQLLGMESHFSELHQTLVRGLNQRRLEGVASGELDYAALERLIDRYFDPQLLSKKLAEQLRDQYDANRFELLLSSLRSEQIQQVRLGLERAGAAENLEALRTYARGYKSAPLDQQKTYIISGLDRASAGNELYAGVQALATLTMLRLQEVQQGISPQFAEDLLLQQLYTDYLESGRYTSEMIYRSALGEMRAEQLQLSLRLYRSTVIQWFLGAAVEHFTTVATAQREQLLAAVGEAENAPAQSAY</sequence>
<dbReference type="EMBL" id="UOFP01000104">
    <property type="protein sequence ID" value="VAW85707.1"/>
    <property type="molecule type" value="Genomic_DNA"/>
</dbReference>
<protein>
    <recommendedName>
        <fullName evidence="2">DUF2059 domain-containing protein</fullName>
    </recommendedName>
</protein>
<dbReference type="AlphaFoldDB" id="A0A3B0ZE37"/>
<proteinExistence type="predicted"/>
<organism evidence="1">
    <name type="scientific">hydrothermal vent metagenome</name>
    <dbReference type="NCBI Taxonomy" id="652676"/>
    <lineage>
        <taxon>unclassified sequences</taxon>
        <taxon>metagenomes</taxon>
        <taxon>ecological metagenomes</taxon>
    </lineage>
</organism>
<evidence type="ECO:0008006" key="2">
    <source>
        <dbReference type="Google" id="ProtNLM"/>
    </source>
</evidence>